<feature type="region of interest" description="Disordered" evidence="1">
    <location>
        <begin position="1"/>
        <end position="22"/>
    </location>
</feature>
<dbReference type="AlphaFoldDB" id="A0A0E9V081"/>
<reference evidence="2" key="1">
    <citation type="submission" date="2014-11" db="EMBL/GenBank/DDBJ databases">
        <authorList>
            <person name="Amaro Gonzalez C."/>
        </authorList>
    </citation>
    <scope>NUCLEOTIDE SEQUENCE</scope>
</reference>
<name>A0A0E9V081_ANGAN</name>
<evidence type="ECO:0000313" key="2">
    <source>
        <dbReference type="EMBL" id="JAH70658.1"/>
    </source>
</evidence>
<sequence>MAAITTVERCQTSSSRRGLARKNVDCRRHSSITL</sequence>
<evidence type="ECO:0000256" key="1">
    <source>
        <dbReference type="SAM" id="MobiDB-lite"/>
    </source>
</evidence>
<organism evidence="2">
    <name type="scientific">Anguilla anguilla</name>
    <name type="common">European freshwater eel</name>
    <name type="synonym">Muraena anguilla</name>
    <dbReference type="NCBI Taxonomy" id="7936"/>
    <lineage>
        <taxon>Eukaryota</taxon>
        <taxon>Metazoa</taxon>
        <taxon>Chordata</taxon>
        <taxon>Craniata</taxon>
        <taxon>Vertebrata</taxon>
        <taxon>Euteleostomi</taxon>
        <taxon>Actinopterygii</taxon>
        <taxon>Neopterygii</taxon>
        <taxon>Teleostei</taxon>
        <taxon>Anguilliformes</taxon>
        <taxon>Anguillidae</taxon>
        <taxon>Anguilla</taxon>
    </lineage>
</organism>
<proteinExistence type="predicted"/>
<protein>
    <submittedName>
        <fullName evidence="2">Uncharacterized protein</fullName>
    </submittedName>
</protein>
<accession>A0A0E9V081</accession>
<dbReference type="EMBL" id="GBXM01037919">
    <property type="protein sequence ID" value="JAH70658.1"/>
    <property type="molecule type" value="Transcribed_RNA"/>
</dbReference>
<reference evidence="2" key="2">
    <citation type="journal article" date="2015" name="Fish Shellfish Immunol.">
        <title>Early steps in the European eel (Anguilla anguilla)-Vibrio vulnificus interaction in the gills: Role of the RtxA13 toxin.</title>
        <authorList>
            <person name="Callol A."/>
            <person name="Pajuelo D."/>
            <person name="Ebbesson L."/>
            <person name="Teles M."/>
            <person name="MacKenzie S."/>
            <person name="Amaro C."/>
        </authorList>
    </citation>
    <scope>NUCLEOTIDE SEQUENCE</scope>
</reference>